<feature type="compositionally biased region" description="Basic and acidic residues" evidence="2">
    <location>
        <begin position="495"/>
        <end position="516"/>
    </location>
</feature>
<sequence length="607" mass="69542">MRVAPRDGHPRVAATLSGSAGRSVSPTGVVYYSNDDDENDGRFKLMDDRKEKRDRKEGQRMSKEIEQRNRHARKEKGEKKAAARQAWDEGGDVGVTGRGQGDEWEESFDGLATSVRKSGGGRPQSANPRGNNRPGSGGRPKSAHGNSGSISTKVKALEDTVTTLQQELQSARELVESTVAAQKSNDSDAEIDTKLAEKLAVLRRDQERNVKVIEELVRQRDTAQAKARRLEQVLVKEVDDMGLTVDPSVPLHKPQASSFSPKKQQGTQRPGETDEEFERRIKRRHQALVKPFKSMEVHEAVTRRNKIKKEEEDARKKEMADAVVRAERERMVRGMDATEFSFAVKDRERQRKKEEELDKKRQDRKDDAKALQFRARPVKLYFTENWEDIAKRQDAERKQRVAARAAQIQSTSQLPARMAMHEALKQQDGHVEKVSASERTKRKLAEKEFKATYVPKVDPEHYTTTMAKKQAMWEDKLKATKEAVRAHATVPNRELPIERRQREHEEKKKERDVKIARKEAKKRNELAEIERIAKEKALAASVAPPKMTKAYYQKVKAVEAKREREIAAREKESRDEARRLRKQEEVNAEVKKMVREMEAERKASFPQ</sequence>
<feature type="compositionally biased region" description="Basic and acidic residues" evidence="2">
    <location>
        <begin position="344"/>
        <end position="369"/>
    </location>
</feature>
<reference evidence="3 4" key="1">
    <citation type="journal article" date="2023" name="Commun. Biol.">
        <title>Genome analysis of Parmales, the sister group of diatoms, reveals the evolutionary specialization of diatoms from phago-mixotrophs to photoautotrophs.</title>
        <authorList>
            <person name="Ban H."/>
            <person name="Sato S."/>
            <person name="Yoshikawa S."/>
            <person name="Yamada K."/>
            <person name="Nakamura Y."/>
            <person name="Ichinomiya M."/>
            <person name="Sato N."/>
            <person name="Blanc-Mathieu R."/>
            <person name="Endo H."/>
            <person name="Kuwata A."/>
            <person name="Ogata H."/>
        </authorList>
    </citation>
    <scope>NUCLEOTIDE SEQUENCE [LARGE SCALE GENOMIC DNA]</scope>
</reference>
<feature type="coiled-coil region" evidence="1">
    <location>
        <begin position="567"/>
        <end position="603"/>
    </location>
</feature>
<protein>
    <submittedName>
        <fullName evidence="3">Uncharacterized protein</fullName>
    </submittedName>
</protein>
<dbReference type="EMBL" id="BRYB01006678">
    <property type="protein sequence ID" value="GMI54879.1"/>
    <property type="molecule type" value="Genomic_DNA"/>
</dbReference>
<gene>
    <name evidence="3" type="ORF">TeGR_g12807</name>
</gene>
<feature type="compositionally biased region" description="Basic and acidic residues" evidence="2">
    <location>
        <begin position="40"/>
        <end position="81"/>
    </location>
</feature>
<evidence type="ECO:0000313" key="3">
    <source>
        <dbReference type="EMBL" id="GMI54879.1"/>
    </source>
</evidence>
<keyword evidence="4" id="KW-1185">Reference proteome</keyword>
<proteinExistence type="predicted"/>
<feature type="region of interest" description="Disordered" evidence="2">
    <location>
        <begin position="300"/>
        <end position="321"/>
    </location>
</feature>
<feature type="region of interest" description="Disordered" evidence="2">
    <location>
        <begin position="1"/>
        <end position="154"/>
    </location>
</feature>
<feature type="compositionally biased region" description="Basic and acidic residues" evidence="2">
    <location>
        <begin position="1"/>
        <end position="10"/>
    </location>
</feature>
<feature type="region of interest" description="Disordered" evidence="2">
    <location>
        <begin position="342"/>
        <end position="370"/>
    </location>
</feature>
<organism evidence="3 4">
    <name type="scientific">Tetraparma gracilis</name>
    <dbReference type="NCBI Taxonomy" id="2962635"/>
    <lineage>
        <taxon>Eukaryota</taxon>
        <taxon>Sar</taxon>
        <taxon>Stramenopiles</taxon>
        <taxon>Ochrophyta</taxon>
        <taxon>Bolidophyceae</taxon>
        <taxon>Parmales</taxon>
        <taxon>Triparmaceae</taxon>
        <taxon>Tetraparma</taxon>
    </lineage>
</organism>
<feature type="region of interest" description="Disordered" evidence="2">
    <location>
        <begin position="244"/>
        <end position="278"/>
    </location>
</feature>
<dbReference type="Proteomes" id="UP001165060">
    <property type="component" value="Unassembled WGS sequence"/>
</dbReference>
<evidence type="ECO:0000256" key="1">
    <source>
        <dbReference type="SAM" id="Coils"/>
    </source>
</evidence>
<evidence type="ECO:0000256" key="2">
    <source>
        <dbReference type="SAM" id="MobiDB-lite"/>
    </source>
</evidence>
<comment type="caution">
    <text evidence="3">The sequence shown here is derived from an EMBL/GenBank/DDBJ whole genome shotgun (WGS) entry which is preliminary data.</text>
</comment>
<accession>A0ABQ6NBZ6</accession>
<feature type="compositionally biased region" description="Polar residues" evidence="2">
    <location>
        <begin position="255"/>
        <end position="270"/>
    </location>
</feature>
<keyword evidence="1" id="KW-0175">Coiled coil</keyword>
<evidence type="ECO:0000313" key="4">
    <source>
        <dbReference type="Proteomes" id="UP001165060"/>
    </source>
</evidence>
<feature type="compositionally biased region" description="Polar residues" evidence="2">
    <location>
        <begin position="16"/>
        <end position="26"/>
    </location>
</feature>
<name>A0ABQ6NBZ6_9STRA</name>
<feature type="region of interest" description="Disordered" evidence="2">
    <location>
        <begin position="484"/>
        <end position="516"/>
    </location>
</feature>